<keyword evidence="4 5" id="KW-0408">Iron</keyword>
<dbReference type="InterPro" id="IPR001486">
    <property type="entry name" value="Hemoglobin_trunc"/>
</dbReference>
<evidence type="ECO:0008006" key="8">
    <source>
        <dbReference type="Google" id="ProtNLM"/>
    </source>
</evidence>
<evidence type="ECO:0000256" key="3">
    <source>
        <dbReference type="ARBA" id="ARBA00022723"/>
    </source>
</evidence>
<evidence type="ECO:0000313" key="7">
    <source>
        <dbReference type="Proteomes" id="UP000007435"/>
    </source>
</evidence>
<dbReference type="KEGG" id="lby:Lbys_3307"/>
<dbReference type="InterPro" id="IPR009050">
    <property type="entry name" value="Globin-like_sf"/>
</dbReference>
<dbReference type="eggNOG" id="COG2346">
    <property type="taxonomic scope" value="Bacteria"/>
</dbReference>
<reference key="1">
    <citation type="submission" date="2010-11" db="EMBL/GenBank/DDBJ databases">
        <title>The complete genome of Leadbetterella byssophila DSM 17132.</title>
        <authorList>
            <consortium name="US DOE Joint Genome Institute (JGI-PGF)"/>
            <person name="Lucas S."/>
            <person name="Copeland A."/>
            <person name="Lapidus A."/>
            <person name="Glavina del Rio T."/>
            <person name="Dalin E."/>
            <person name="Tice H."/>
            <person name="Bruce D."/>
            <person name="Goodwin L."/>
            <person name="Pitluck S."/>
            <person name="Kyrpides N."/>
            <person name="Mavromatis K."/>
            <person name="Ivanova N."/>
            <person name="Teshima H."/>
            <person name="Brettin T."/>
            <person name="Detter J.C."/>
            <person name="Han C."/>
            <person name="Tapia R."/>
            <person name="Land M."/>
            <person name="Hauser L."/>
            <person name="Markowitz V."/>
            <person name="Cheng J.-F."/>
            <person name="Hugenholtz P."/>
            <person name="Woyke T."/>
            <person name="Wu D."/>
            <person name="Tindall B."/>
            <person name="Pomrenke H.G."/>
            <person name="Brambilla E."/>
            <person name="Klenk H.-P."/>
            <person name="Eisen J.A."/>
        </authorList>
    </citation>
    <scope>NUCLEOTIDE SEQUENCE [LARGE SCALE GENOMIC DNA]</scope>
    <source>
        <strain>DSM 17132</strain>
    </source>
</reference>
<dbReference type="Pfam" id="PF01152">
    <property type="entry name" value="Bac_globin"/>
    <property type="match status" value="1"/>
</dbReference>
<dbReference type="GO" id="GO:0019825">
    <property type="term" value="F:oxygen binding"/>
    <property type="evidence" value="ECO:0007669"/>
    <property type="project" value="InterPro"/>
</dbReference>
<dbReference type="CDD" id="cd08916">
    <property type="entry name" value="TrHb3_P"/>
    <property type="match status" value="1"/>
</dbReference>
<keyword evidence="2 5" id="KW-0349">Heme</keyword>
<evidence type="ECO:0000256" key="2">
    <source>
        <dbReference type="ARBA" id="ARBA00022617"/>
    </source>
</evidence>
<dbReference type="Gene3D" id="1.10.490.10">
    <property type="entry name" value="Globins"/>
    <property type="match status" value="1"/>
</dbReference>
<reference evidence="6 7" key="2">
    <citation type="journal article" date="2011" name="Stand. Genomic Sci.">
        <title>Complete genome sequence of Leadbetterella byssophila type strain (4M15).</title>
        <authorList>
            <person name="Abt B."/>
            <person name="Teshima H."/>
            <person name="Lucas S."/>
            <person name="Lapidus A."/>
            <person name="Del Rio T.G."/>
            <person name="Nolan M."/>
            <person name="Tice H."/>
            <person name="Cheng J.F."/>
            <person name="Pitluck S."/>
            <person name="Liolios K."/>
            <person name="Pagani I."/>
            <person name="Ivanova N."/>
            <person name="Mavromatis K."/>
            <person name="Pati A."/>
            <person name="Tapia R."/>
            <person name="Han C."/>
            <person name="Goodwin L."/>
            <person name="Chen A."/>
            <person name="Palaniappan K."/>
            <person name="Land M."/>
            <person name="Hauser L."/>
            <person name="Chang Y.J."/>
            <person name="Jeffries C.D."/>
            <person name="Rohde M."/>
            <person name="Goker M."/>
            <person name="Tindall B.J."/>
            <person name="Detter J.C."/>
            <person name="Woyke T."/>
            <person name="Bristow J."/>
            <person name="Eisen J.A."/>
            <person name="Markowitz V."/>
            <person name="Hugenholtz P."/>
            <person name="Klenk H.P."/>
            <person name="Kyrpides N.C."/>
        </authorList>
    </citation>
    <scope>NUCLEOTIDE SEQUENCE [LARGE SCALE GENOMIC DNA]</scope>
    <source>
        <strain evidence="7">DSM 17132 / JCM 16389 / KACC 11308 / NBRC 106382 / 4M15</strain>
    </source>
</reference>
<dbReference type="Proteomes" id="UP000007435">
    <property type="component" value="Chromosome"/>
</dbReference>
<name>E4RWM0_LEAB4</name>
<dbReference type="HOGENOM" id="CLU_104957_3_1_10"/>
<keyword evidence="7" id="KW-1185">Reference proteome</keyword>
<dbReference type="SUPFAM" id="SSF46458">
    <property type="entry name" value="Globin-like"/>
    <property type="match status" value="1"/>
</dbReference>
<keyword evidence="3 5" id="KW-0479">Metal-binding</keyword>
<dbReference type="STRING" id="649349.Lbys_3307"/>
<dbReference type="GO" id="GO:0020037">
    <property type="term" value="F:heme binding"/>
    <property type="evidence" value="ECO:0007669"/>
    <property type="project" value="InterPro"/>
</dbReference>
<evidence type="ECO:0000256" key="5">
    <source>
        <dbReference type="PIRSR" id="PIRSR601486-1"/>
    </source>
</evidence>
<protein>
    <recommendedName>
        <fullName evidence="8">Globin</fullName>
    </recommendedName>
</protein>
<accession>E4RWM0</accession>
<feature type="binding site" description="proximal binding residue" evidence="5">
    <location>
        <position position="70"/>
    </location>
    <ligand>
        <name>heme</name>
        <dbReference type="ChEBI" id="CHEBI:30413"/>
    </ligand>
    <ligandPart>
        <name>Fe</name>
        <dbReference type="ChEBI" id="CHEBI:18248"/>
    </ligandPart>
</feature>
<evidence type="ECO:0000313" key="6">
    <source>
        <dbReference type="EMBL" id="ADQ18960.1"/>
    </source>
</evidence>
<dbReference type="InterPro" id="IPR012292">
    <property type="entry name" value="Globin/Proto"/>
</dbReference>
<dbReference type="AlphaFoldDB" id="E4RWM0"/>
<dbReference type="EMBL" id="CP002305">
    <property type="protein sequence ID" value="ADQ18960.1"/>
    <property type="molecule type" value="Genomic_DNA"/>
</dbReference>
<dbReference type="GO" id="GO:0046872">
    <property type="term" value="F:metal ion binding"/>
    <property type="evidence" value="ECO:0007669"/>
    <property type="project" value="UniProtKB-KW"/>
</dbReference>
<gene>
    <name evidence="6" type="ordered locus">Lbys_3307</name>
</gene>
<evidence type="ECO:0000256" key="1">
    <source>
        <dbReference type="ARBA" id="ARBA00022448"/>
    </source>
</evidence>
<proteinExistence type="predicted"/>
<organism evidence="6 7">
    <name type="scientific">Leadbetterella byssophila (strain DSM 17132 / JCM 16389 / KACC 11308 / NBRC 106382 / 4M15)</name>
    <dbReference type="NCBI Taxonomy" id="649349"/>
    <lineage>
        <taxon>Bacteria</taxon>
        <taxon>Pseudomonadati</taxon>
        <taxon>Bacteroidota</taxon>
        <taxon>Cytophagia</taxon>
        <taxon>Cytophagales</taxon>
        <taxon>Leadbetterellaceae</taxon>
        <taxon>Leadbetterella</taxon>
    </lineage>
</organism>
<keyword evidence="1" id="KW-0813">Transport</keyword>
<evidence type="ECO:0000256" key="4">
    <source>
        <dbReference type="ARBA" id="ARBA00023004"/>
    </source>
</evidence>
<dbReference type="RefSeq" id="WP_013409985.1">
    <property type="nucleotide sequence ID" value="NC_014655.1"/>
</dbReference>
<sequence>MSTLKDIENREDIKRLIDTFYDGVLNDPIMRPVFEDSLPHWEHHKGRVVNFWENWLFQTGAYDGGMMWKHSARHQTQPMTTERFERWLAYWITTVDALYSGEKAEFVKNKAMEIGQILHHKLNN</sequence>